<evidence type="ECO:0000256" key="4">
    <source>
        <dbReference type="ARBA" id="ARBA00022701"/>
    </source>
</evidence>
<dbReference type="SMART" id="SM01375">
    <property type="entry name" value="Dynein_light"/>
    <property type="match status" value="1"/>
</dbReference>
<dbReference type="GO" id="GO:0005874">
    <property type="term" value="C:microtubule"/>
    <property type="evidence" value="ECO:0007669"/>
    <property type="project" value="UniProtKB-KW"/>
</dbReference>
<evidence type="ECO:0000256" key="3">
    <source>
        <dbReference type="ARBA" id="ARBA00022490"/>
    </source>
</evidence>
<dbReference type="GO" id="GO:0007017">
    <property type="term" value="P:microtubule-based process"/>
    <property type="evidence" value="ECO:0007669"/>
    <property type="project" value="InterPro"/>
</dbReference>
<dbReference type="OrthoDB" id="10033309at2759"/>
<reference evidence="10" key="1">
    <citation type="submission" date="2015-09" db="EMBL/GenBank/DDBJ databases">
        <authorList>
            <consortium name="Pathogen Informatics"/>
        </authorList>
    </citation>
    <scope>NUCLEOTIDE SEQUENCE [LARGE SCALE GENOMIC DNA]</scope>
    <source>
        <strain evidence="10">Lake Konstanz</strain>
    </source>
</reference>
<evidence type="ECO:0000256" key="1">
    <source>
        <dbReference type="ARBA" id="ARBA00004245"/>
    </source>
</evidence>
<dbReference type="OMA" id="CITVRNF"/>
<keyword evidence="4 8" id="KW-0493">Microtubule</keyword>
<comment type="subcellular location">
    <subcellularLocation>
        <location evidence="1 8">Cytoplasm</location>
        <location evidence="1 8">Cytoskeleton</location>
    </subcellularLocation>
</comment>
<dbReference type="SUPFAM" id="SSF54648">
    <property type="entry name" value="DLC"/>
    <property type="match status" value="1"/>
</dbReference>
<dbReference type="EMBL" id="CYKH01000335">
    <property type="protein sequence ID" value="CUF48507.1"/>
    <property type="molecule type" value="Genomic_DNA"/>
</dbReference>
<dbReference type="VEuPathDB" id="TriTrypDB:BSAL_62880"/>
<evidence type="ECO:0000256" key="7">
    <source>
        <dbReference type="ARBA" id="ARBA00023212"/>
    </source>
</evidence>
<proteinExistence type="inferred from homology"/>
<keyword evidence="5 8" id="KW-0243">Dynein</keyword>
<organism evidence="9 10">
    <name type="scientific">Bodo saltans</name>
    <name type="common">Flagellated protozoan</name>
    <dbReference type="NCBI Taxonomy" id="75058"/>
    <lineage>
        <taxon>Eukaryota</taxon>
        <taxon>Discoba</taxon>
        <taxon>Euglenozoa</taxon>
        <taxon>Kinetoplastea</taxon>
        <taxon>Metakinetoplastina</taxon>
        <taxon>Eubodonida</taxon>
        <taxon>Bodonidae</taxon>
        <taxon>Bodo</taxon>
    </lineage>
</organism>
<dbReference type="CDD" id="cd21452">
    <property type="entry name" value="DLC-like_DYNLL1_DYNLL2"/>
    <property type="match status" value="1"/>
</dbReference>
<evidence type="ECO:0000313" key="9">
    <source>
        <dbReference type="EMBL" id="CUF48507.1"/>
    </source>
</evidence>
<dbReference type="PANTHER" id="PTHR11886">
    <property type="entry name" value="DYNEIN LIGHT CHAIN"/>
    <property type="match status" value="1"/>
</dbReference>
<sequence>MTQNAQATVKIVEMPKDMENFAIICAQEGMEKYNTEKDIASHIKKEFDRKYNPTWHCFVGRNFGSFVTHETNHYIYFYLGQIGVMIFKSG</sequence>
<dbReference type="AlphaFoldDB" id="A0A0S4IS05"/>
<keyword evidence="6 8" id="KW-0505">Motor protein</keyword>
<evidence type="ECO:0000313" key="10">
    <source>
        <dbReference type="Proteomes" id="UP000051952"/>
    </source>
</evidence>
<keyword evidence="7 8" id="KW-0206">Cytoskeleton</keyword>
<dbReference type="Proteomes" id="UP000051952">
    <property type="component" value="Unassembled WGS sequence"/>
</dbReference>
<dbReference type="Gene3D" id="3.30.740.10">
    <property type="entry name" value="Protein Inhibitor Of Neuronal Nitric Oxide Synthase"/>
    <property type="match status" value="1"/>
</dbReference>
<protein>
    <recommendedName>
        <fullName evidence="8">Dynein light chain</fullName>
    </recommendedName>
</protein>
<dbReference type="GO" id="GO:0005868">
    <property type="term" value="C:cytoplasmic dynein complex"/>
    <property type="evidence" value="ECO:0007669"/>
    <property type="project" value="TreeGrafter"/>
</dbReference>
<dbReference type="Pfam" id="PF01221">
    <property type="entry name" value="Dynein_light"/>
    <property type="match status" value="1"/>
</dbReference>
<keyword evidence="3 8" id="KW-0963">Cytoplasm</keyword>
<evidence type="ECO:0000256" key="8">
    <source>
        <dbReference type="RuleBase" id="RU365010"/>
    </source>
</evidence>
<dbReference type="GO" id="GO:0045505">
    <property type="term" value="F:dynein intermediate chain binding"/>
    <property type="evidence" value="ECO:0007669"/>
    <property type="project" value="TreeGrafter"/>
</dbReference>
<dbReference type="FunFam" id="3.30.740.10:FF:000001">
    <property type="entry name" value="Dynein light chain"/>
    <property type="match status" value="1"/>
</dbReference>
<dbReference type="InterPro" id="IPR037177">
    <property type="entry name" value="DLC_sf"/>
</dbReference>
<gene>
    <name evidence="9" type="ORF">BSAL_62880</name>
</gene>
<accession>A0A0S4IS05</accession>
<dbReference type="PANTHER" id="PTHR11886:SF35">
    <property type="entry name" value="DYNEIN LIGHT CHAIN"/>
    <property type="match status" value="1"/>
</dbReference>
<name>A0A0S4IS05_BODSA</name>
<evidence type="ECO:0000256" key="2">
    <source>
        <dbReference type="ARBA" id="ARBA00010156"/>
    </source>
</evidence>
<evidence type="ECO:0000256" key="6">
    <source>
        <dbReference type="ARBA" id="ARBA00023175"/>
    </source>
</evidence>
<comment type="similarity">
    <text evidence="2 8">Belongs to the dynein light chain family.</text>
</comment>
<dbReference type="InterPro" id="IPR001372">
    <property type="entry name" value="Dynein_light_chain_typ-1/2"/>
</dbReference>
<keyword evidence="10" id="KW-1185">Reference proteome</keyword>
<evidence type="ECO:0000256" key="5">
    <source>
        <dbReference type="ARBA" id="ARBA00023017"/>
    </source>
</evidence>